<dbReference type="SUPFAM" id="SSF52833">
    <property type="entry name" value="Thioredoxin-like"/>
    <property type="match status" value="1"/>
</dbReference>
<comment type="caution">
    <text evidence="3">The sequence shown here is derived from an EMBL/GenBank/DDBJ whole genome shotgun (WGS) entry which is preliminary data.</text>
</comment>
<dbReference type="InterPro" id="IPR036282">
    <property type="entry name" value="Glutathione-S-Trfase_C_sf"/>
</dbReference>
<evidence type="ECO:0000313" key="3">
    <source>
        <dbReference type="EMBL" id="GHA76829.1"/>
    </source>
</evidence>
<dbReference type="InterPro" id="IPR004045">
    <property type="entry name" value="Glutathione_S-Trfase_N"/>
</dbReference>
<dbReference type="PROSITE" id="PS50405">
    <property type="entry name" value="GST_CTER"/>
    <property type="match status" value="1"/>
</dbReference>
<dbReference type="InterPro" id="IPR010987">
    <property type="entry name" value="Glutathione-S-Trfase_C-like"/>
</dbReference>
<dbReference type="Pfam" id="PF13410">
    <property type="entry name" value="GST_C_2"/>
    <property type="match status" value="1"/>
</dbReference>
<keyword evidence="4" id="KW-1185">Reference proteome</keyword>
<gene>
    <name evidence="3" type="ORF">GCM10009007_17280</name>
</gene>
<sequence length="196" mass="22619">MVRFPSPFVRKIRILLAEKGLPYEFVLEDVWGDNHIPEYNPLIQVPCLILEDGYAVFDSRVIEDYLEDLVPMHIPTDIYRKLAVKKWTALADGILDAGVKIRVDTVLRPIEKSHQPWIDRQTAKIMQGLDCMESHLTHHLWCANNAYSLADVATVSMLGFLDFRMPQLAWRESHPHLAKLANYLNELEPFKSTLPQ</sequence>
<reference evidence="3" key="1">
    <citation type="journal article" date="2014" name="Int. J. Syst. Evol. Microbiol.">
        <title>Complete genome sequence of Corynebacterium casei LMG S-19264T (=DSM 44701T), isolated from a smear-ripened cheese.</title>
        <authorList>
            <consortium name="US DOE Joint Genome Institute (JGI-PGF)"/>
            <person name="Walter F."/>
            <person name="Albersmeier A."/>
            <person name="Kalinowski J."/>
            <person name="Ruckert C."/>
        </authorList>
    </citation>
    <scope>NUCLEOTIDE SEQUENCE</scope>
    <source>
        <strain evidence="3">KCTC 32501</strain>
    </source>
</reference>
<dbReference type="CDD" id="cd03205">
    <property type="entry name" value="GST_C_6"/>
    <property type="match status" value="1"/>
</dbReference>
<evidence type="ECO:0000313" key="4">
    <source>
        <dbReference type="Proteomes" id="UP000614287"/>
    </source>
</evidence>
<dbReference type="Pfam" id="PF13409">
    <property type="entry name" value="GST_N_2"/>
    <property type="match status" value="1"/>
</dbReference>
<reference evidence="3" key="2">
    <citation type="submission" date="2020-09" db="EMBL/GenBank/DDBJ databases">
        <authorList>
            <person name="Sun Q."/>
            <person name="Kim S."/>
        </authorList>
    </citation>
    <scope>NUCLEOTIDE SEQUENCE</scope>
    <source>
        <strain evidence="3">KCTC 32501</strain>
    </source>
</reference>
<proteinExistence type="predicted"/>
<dbReference type="PANTHER" id="PTHR44051:SF8">
    <property type="entry name" value="GLUTATHIONE S-TRANSFERASE GSTA"/>
    <property type="match status" value="1"/>
</dbReference>
<dbReference type="RefSeq" id="WP_229809796.1">
    <property type="nucleotide sequence ID" value="NZ_BMZG01000009.1"/>
</dbReference>
<dbReference type="SUPFAM" id="SSF47616">
    <property type="entry name" value="GST C-terminal domain-like"/>
    <property type="match status" value="1"/>
</dbReference>
<feature type="domain" description="GST N-terminal" evidence="1">
    <location>
        <begin position="1"/>
        <end position="74"/>
    </location>
</feature>
<accession>A0A8J3G0V7</accession>
<organism evidence="3 4">
    <name type="scientific">Formosimonas limnophila</name>
    <dbReference type="NCBI Taxonomy" id="1384487"/>
    <lineage>
        <taxon>Bacteria</taxon>
        <taxon>Pseudomonadati</taxon>
        <taxon>Pseudomonadota</taxon>
        <taxon>Betaproteobacteria</taxon>
        <taxon>Burkholderiales</taxon>
        <taxon>Burkholderiaceae</taxon>
        <taxon>Formosimonas</taxon>
    </lineage>
</organism>
<dbReference type="InterPro" id="IPR036249">
    <property type="entry name" value="Thioredoxin-like_sf"/>
</dbReference>
<protein>
    <submittedName>
        <fullName evidence="3">Glutathione S-transferase</fullName>
    </submittedName>
</protein>
<evidence type="ECO:0000259" key="2">
    <source>
        <dbReference type="PROSITE" id="PS50405"/>
    </source>
</evidence>
<dbReference type="PROSITE" id="PS50404">
    <property type="entry name" value="GST_NTER"/>
    <property type="match status" value="1"/>
</dbReference>
<dbReference type="SFLD" id="SFLDS00019">
    <property type="entry name" value="Glutathione_Transferase_(cytos"/>
    <property type="match status" value="1"/>
</dbReference>
<feature type="domain" description="GST C-terminal" evidence="2">
    <location>
        <begin position="77"/>
        <end position="196"/>
    </location>
</feature>
<evidence type="ECO:0000259" key="1">
    <source>
        <dbReference type="PROSITE" id="PS50404"/>
    </source>
</evidence>
<dbReference type="InterPro" id="IPR040079">
    <property type="entry name" value="Glutathione_S-Trfase"/>
</dbReference>
<dbReference type="EMBL" id="BMZG01000009">
    <property type="protein sequence ID" value="GHA76829.1"/>
    <property type="molecule type" value="Genomic_DNA"/>
</dbReference>
<dbReference type="AlphaFoldDB" id="A0A8J3G0V7"/>
<dbReference type="Gene3D" id="3.40.30.10">
    <property type="entry name" value="Glutaredoxin"/>
    <property type="match status" value="1"/>
</dbReference>
<dbReference type="Gene3D" id="1.20.1050.10">
    <property type="match status" value="1"/>
</dbReference>
<name>A0A8J3G0V7_9BURK</name>
<dbReference type="Proteomes" id="UP000614287">
    <property type="component" value="Unassembled WGS sequence"/>
</dbReference>
<dbReference type="PANTHER" id="PTHR44051">
    <property type="entry name" value="GLUTATHIONE S-TRANSFERASE-RELATED"/>
    <property type="match status" value="1"/>
</dbReference>